<protein>
    <submittedName>
        <fullName evidence="4">Putative tetR family transcriptional regulator</fullName>
    </submittedName>
</protein>
<proteinExistence type="predicted"/>
<dbReference type="PANTHER" id="PTHR30328">
    <property type="entry name" value="TRANSCRIPTIONAL REPRESSOR"/>
    <property type="match status" value="1"/>
</dbReference>
<evidence type="ECO:0000313" key="5">
    <source>
        <dbReference type="Proteomes" id="UP000004688"/>
    </source>
</evidence>
<dbReference type="InterPro" id="IPR036271">
    <property type="entry name" value="Tet_transcr_reg_TetR-rel_C_sf"/>
</dbReference>
<dbReference type="SUPFAM" id="SSF48498">
    <property type="entry name" value="Tetracyclin repressor-like, C-terminal domain"/>
    <property type="match status" value="1"/>
</dbReference>
<reference evidence="4 5" key="1">
    <citation type="journal article" date="2013" name="PLoS ONE">
        <title>Poles Apart: Arctic and Antarctic Octadecabacter strains Share High Genome Plasticity and a New Type of Xanthorhodopsin.</title>
        <authorList>
            <person name="Vollmers J."/>
            <person name="Voget S."/>
            <person name="Dietrich S."/>
            <person name="Gollnow K."/>
            <person name="Smits M."/>
            <person name="Meyer K."/>
            <person name="Brinkhoff T."/>
            <person name="Simon M."/>
            <person name="Daniel R."/>
        </authorList>
    </citation>
    <scope>NUCLEOTIDE SEQUENCE [LARGE SCALE GENOMIC DNA]</scope>
    <source>
        <strain evidence="4 5">238</strain>
        <plasmid evidence="5">Plasmid pOA238_160</plasmid>
    </source>
</reference>
<dbReference type="InterPro" id="IPR050109">
    <property type="entry name" value="HTH-type_TetR-like_transc_reg"/>
</dbReference>
<geneLocation type="plasmid" evidence="4 5">
    <name>pOA238_160</name>
</geneLocation>
<dbReference type="KEGG" id="oar:OA238_160p1170"/>
<dbReference type="Pfam" id="PF17938">
    <property type="entry name" value="TetR_C_29"/>
    <property type="match status" value="1"/>
</dbReference>
<dbReference type="HOGENOM" id="CLU_069356_1_2_5"/>
<dbReference type="EMBL" id="CP003744">
    <property type="protein sequence ID" value="AGI74923.1"/>
    <property type="molecule type" value="Genomic_DNA"/>
</dbReference>
<dbReference type="SUPFAM" id="SSF46689">
    <property type="entry name" value="Homeodomain-like"/>
    <property type="match status" value="1"/>
</dbReference>
<keyword evidence="4" id="KW-0614">Plasmid</keyword>
<dbReference type="PRINTS" id="PR00455">
    <property type="entry name" value="HTHTETR"/>
</dbReference>
<accession>M9RT82</accession>
<dbReference type="OrthoDB" id="2356263at2"/>
<name>M9RT82_9RHOB</name>
<feature type="DNA-binding region" description="H-T-H motif" evidence="2">
    <location>
        <begin position="50"/>
        <end position="69"/>
    </location>
</feature>
<dbReference type="InterPro" id="IPR009057">
    <property type="entry name" value="Homeodomain-like_sf"/>
</dbReference>
<evidence type="ECO:0000256" key="1">
    <source>
        <dbReference type="ARBA" id="ARBA00023125"/>
    </source>
</evidence>
<keyword evidence="1 2" id="KW-0238">DNA-binding</keyword>
<sequence>MYRQEVSLMTKAPLRKAAVKRIGRNADVAKADLISSARREFADKGFALAGIEAIAEPTGLNKKMIYHYFGSKEGLYVAVLEEAYIGIREMEESLGLDQLAPLDAIQKLVEATWDYYVANPDFLALVNQENLLRATYLKKSGVMKTWTSTLLNRVQSVLDRGVADGTIRAGIDPMQLNHSIAALGFYYLNNRFTNAELYSFDHMAAEALATRRAFNVDFIMTYVMAGPDKPKLER</sequence>
<dbReference type="PROSITE" id="PS50977">
    <property type="entry name" value="HTH_TETR_2"/>
    <property type="match status" value="1"/>
</dbReference>
<dbReference type="PANTHER" id="PTHR30328:SF54">
    <property type="entry name" value="HTH-TYPE TRANSCRIPTIONAL REPRESSOR SCO4008"/>
    <property type="match status" value="1"/>
</dbReference>
<dbReference type="InterPro" id="IPR001647">
    <property type="entry name" value="HTH_TetR"/>
</dbReference>
<keyword evidence="5" id="KW-1185">Reference proteome</keyword>
<feature type="domain" description="HTH tetR-type" evidence="3">
    <location>
        <begin position="27"/>
        <end position="87"/>
    </location>
</feature>
<dbReference type="InterPro" id="IPR041474">
    <property type="entry name" value="NicS_C"/>
</dbReference>
<dbReference type="Gene3D" id="1.10.357.10">
    <property type="entry name" value="Tetracycline Repressor, domain 2"/>
    <property type="match status" value="1"/>
</dbReference>
<evidence type="ECO:0000259" key="3">
    <source>
        <dbReference type="PROSITE" id="PS50977"/>
    </source>
</evidence>
<dbReference type="AlphaFoldDB" id="M9RT82"/>
<dbReference type="Pfam" id="PF00440">
    <property type="entry name" value="TetR_N"/>
    <property type="match status" value="1"/>
</dbReference>
<gene>
    <name evidence="4" type="ORF">OA238_160p1170</name>
</gene>
<evidence type="ECO:0000313" key="4">
    <source>
        <dbReference type="EMBL" id="AGI74923.1"/>
    </source>
</evidence>
<organism evidence="4 5">
    <name type="scientific">Octadecabacter arcticus 238</name>
    <dbReference type="NCBI Taxonomy" id="391616"/>
    <lineage>
        <taxon>Bacteria</taxon>
        <taxon>Pseudomonadati</taxon>
        <taxon>Pseudomonadota</taxon>
        <taxon>Alphaproteobacteria</taxon>
        <taxon>Rhodobacterales</taxon>
        <taxon>Roseobacteraceae</taxon>
        <taxon>Octadecabacter</taxon>
    </lineage>
</organism>
<dbReference type="GO" id="GO:0003677">
    <property type="term" value="F:DNA binding"/>
    <property type="evidence" value="ECO:0007669"/>
    <property type="project" value="UniProtKB-UniRule"/>
</dbReference>
<dbReference type="eggNOG" id="COG1309">
    <property type="taxonomic scope" value="Bacteria"/>
</dbReference>
<dbReference type="Proteomes" id="UP000004688">
    <property type="component" value="Plasmid pOA238_160"/>
</dbReference>
<evidence type="ECO:0000256" key="2">
    <source>
        <dbReference type="PROSITE-ProRule" id="PRU00335"/>
    </source>
</evidence>